<evidence type="ECO:0000313" key="13">
    <source>
        <dbReference type="EMBL" id="KYC53242.1"/>
    </source>
</evidence>
<dbReference type="SMART" id="SM00831">
    <property type="entry name" value="Cation_ATPase_N"/>
    <property type="match status" value="1"/>
</dbReference>
<dbReference type="Pfam" id="PF13246">
    <property type="entry name" value="Cation_ATPase"/>
    <property type="match status" value="1"/>
</dbReference>
<keyword evidence="8" id="KW-1278">Translocase</keyword>
<dbReference type="GO" id="GO:0036376">
    <property type="term" value="P:sodium ion export across plasma membrane"/>
    <property type="evidence" value="ECO:0007669"/>
    <property type="project" value="TreeGrafter"/>
</dbReference>
<evidence type="ECO:0000256" key="9">
    <source>
        <dbReference type="ARBA" id="ARBA00022989"/>
    </source>
</evidence>
<keyword evidence="10 11" id="KW-0472">Membrane</keyword>
<dbReference type="PROSITE" id="PS00154">
    <property type="entry name" value="ATPASE_E1_E2"/>
    <property type="match status" value="1"/>
</dbReference>
<dbReference type="Gene3D" id="3.40.1110.10">
    <property type="entry name" value="Calcium-transporting ATPase, cytoplasmic domain N"/>
    <property type="match status" value="1"/>
</dbReference>
<proteinExistence type="predicted"/>
<dbReference type="Gene3D" id="3.40.50.1000">
    <property type="entry name" value="HAD superfamily/HAD-like"/>
    <property type="match status" value="1"/>
</dbReference>
<dbReference type="InterPro" id="IPR018303">
    <property type="entry name" value="ATPase_P-typ_P_site"/>
</dbReference>
<dbReference type="InterPro" id="IPR023299">
    <property type="entry name" value="ATPase_P-typ_cyto_dom_N"/>
</dbReference>
<evidence type="ECO:0000256" key="10">
    <source>
        <dbReference type="ARBA" id="ARBA00023136"/>
    </source>
</evidence>
<evidence type="ECO:0000313" key="14">
    <source>
        <dbReference type="Proteomes" id="UP000075398"/>
    </source>
</evidence>
<feature type="transmembrane region" description="Helical" evidence="11">
    <location>
        <begin position="700"/>
        <end position="724"/>
    </location>
</feature>
<dbReference type="PATRIC" id="fig|1705409.3.peg.364"/>
<dbReference type="SFLD" id="SFLDG00002">
    <property type="entry name" value="C1.7:_P-type_atpase_like"/>
    <property type="match status" value="1"/>
</dbReference>
<feature type="transmembrane region" description="Helical" evidence="11">
    <location>
        <begin position="83"/>
        <end position="102"/>
    </location>
</feature>
<dbReference type="AlphaFoldDB" id="A0A150J7M0"/>
<sequence>MSNNDYYHKTPEEIYSELSTSQEKGLSPKEVKKRLTQYGNNELEAKIKIPLWLLLLSQFRELFVLILIVGGLLSILIGSYKNGIIIFIIVIVNAIIGFIQEYKANKIIEKLKSFVKSRAKVIRDGVLVEVSQVELVPGDIIKLEEGDKVPADIRIIQCSDFNTNEFTLTGESLPQTKNDEPIKDEVGIADRKNMAYSGTTVASGNAIGVIIATGMKTETGKIANLTEETRDVQTPLQKELRILARELTIIAIVISIGLFTLGLLQEFSIYISLVYALGVAMSVVPQALPAQVTVALSNGSNYLANRKAVVKSLPAVETLGSTTVICTDKTGTLTKNEMTVRSIWFNGEEYKMSGLGYKPEGGILDDEGNSPAKEEIEGIKKVLKAGSAASNAEIHPPDKEHNEWYPIGDPTEAALITAATKTGIDCKDYDKAFPEIQEFSFTSERKRMGSIRKEESGHVLYVKGSVGSILSISKYIHLDGNDIPLTEEHISNIKKVNELYAENSMRVLAVGYKLLEYKGECLAEEAEKEVTFLGLVAMMDPPKEGVKQAISDAKKAHIKIFILTGDHALTAEAIGKEIGLSEDDEIPIITGKELKELNDEKLIEFIKGKWSIIFSRVDPEDKVRVVKILENLGEIVAVTGDGVNDAPALKRAHIGVAMGLKGTEVTKEASDVVLLDDNFATLVDAVKGGRTIYNNLRKTFFATMTTNGGQLALVLLGLLAAALWDYPIPILAVQILAIDLLGEIMPLAFLTFDPADPDIMTKPPRDPNEHIFHKRSGMEVIFLGVLIGALAFMNFFLFMNREGVILTMENLGSISYFKASTISYCIIVYCQFVNILERRYWYTSIFNGNFFSNKLLLGSIAASMGLVFTAIYVPVISNLLSFDGITILDWIYVFISAGIYLIVFELLKLVKRLEFKRKKLGDN</sequence>
<dbReference type="InterPro" id="IPR006068">
    <property type="entry name" value="ATPase_P-typ_cation-transptr_C"/>
</dbReference>
<evidence type="ECO:0000256" key="1">
    <source>
        <dbReference type="ARBA" id="ARBA00004651"/>
    </source>
</evidence>
<keyword evidence="2" id="KW-1003">Cell membrane</keyword>
<protein>
    <submittedName>
        <fullName evidence="13">Putative copper-exporting P-type ATPase A</fullName>
        <ecNumber evidence="13">3.6.3.54</ecNumber>
    </submittedName>
</protein>
<keyword evidence="5" id="KW-0547">Nucleotide-binding</keyword>
<dbReference type="GO" id="GO:0005886">
    <property type="term" value="C:plasma membrane"/>
    <property type="evidence" value="ECO:0007669"/>
    <property type="project" value="UniProtKB-SubCell"/>
</dbReference>
<dbReference type="PANTHER" id="PTHR43294">
    <property type="entry name" value="SODIUM/POTASSIUM-TRANSPORTING ATPASE SUBUNIT ALPHA"/>
    <property type="match status" value="1"/>
</dbReference>
<dbReference type="Proteomes" id="UP000075398">
    <property type="component" value="Unassembled WGS sequence"/>
</dbReference>
<dbReference type="InterPro" id="IPR050510">
    <property type="entry name" value="Cation_transp_ATPase_P-type"/>
</dbReference>
<dbReference type="GO" id="GO:0005391">
    <property type="term" value="F:P-type sodium:potassium-exchanging transporter activity"/>
    <property type="evidence" value="ECO:0007669"/>
    <property type="project" value="TreeGrafter"/>
</dbReference>
<dbReference type="InterPro" id="IPR023298">
    <property type="entry name" value="ATPase_P-typ_TM_dom_sf"/>
</dbReference>
<dbReference type="GO" id="GO:0006883">
    <property type="term" value="P:intracellular sodium ion homeostasis"/>
    <property type="evidence" value="ECO:0007669"/>
    <property type="project" value="TreeGrafter"/>
</dbReference>
<keyword evidence="4 11" id="KW-0812">Transmembrane</keyword>
<evidence type="ECO:0000256" key="8">
    <source>
        <dbReference type="ARBA" id="ARBA00022967"/>
    </source>
</evidence>
<evidence type="ECO:0000256" key="5">
    <source>
        <dbReference type="ARBA" id="ARBA00022741"/>
    </source>
</evidence>
<dbReference type="Pfam" id="PF00689">
    <property type="entry name" value="Cation_ATPase_C"/>
    <property type="match status" value="1"/>
</dbReference>
<keyword evidence="9 11" id="KW-1133">Transmembrane helix</keyword>
<keyword evidence="7" id="KW-0460">Magnesium</keyword>
<feature type="transmembrane region" description="Helical" evidence="11">
    <location>
        <begin position="267"/>
        <end position="288"/>
    </location>
</feature>
<evidence type="ECO:0000256" key="4">
    <source>
        <dbReference type="ARBA" id="ARBA00022692"/>
    </source>
</evidence>
<feature type="transmembrane region" description="Helical" evidence="11">
    <location>
        <begin position="819"/>
        <end position="836"/>
    </location>
</feature>
<dbReference type="InterPro" id="IPR023214">
    <property type="entry name" value="HAD_sf"/>
</dbReference>
<dbReference type="GO" id="GO:1902600">
    <property type="term" value="P:proton transmembrane transport"/>
    <property type="evidence" value="ECO:0007669"/>
    <property type="project" value="TreeGrafter"/>
</dbReference>
<dbReference type="InterPro" id="IPR001757">
    <property type="entry name" value="P_typ_ATPase"/>
</dbReference>
<evidence type="ECO:0000256" key="7">
    <source>
        <dbReference type="ARBA" id="ARBA00022842"/>
    </source>
</evidence>
<evidence type="ECO:0000259" key="12">
    <source>
        <dbReference type="SMART" id="SM00831"/>
    </source>
</evidence>
<dbReference type="SFLD" id="SFLDF00027">
    <property type="entry name" value="p-type_atpase"/>
    <property type="match status" value="1"/>
</dbReference>
<dbReference type="SFLD" id="SFLDS00003">
    <property type="entry name" value="Haloacid_Dehalogenase"/>
    <property type="match status" value="1"/>
</dbReference>
<keyword evidence="6" id="KW-0067">ATP-binding</keyword>
<dbReference type="GO" id="GO:0005524">
    <property type="term" value="F:ATP binding"/>
    <property type="evidence" value="ECO:0007669"/>
    <property type="project" value="UniProtKB-KW"/>
</dbReference>
<dbReference type="Gene3D" id="2.70.150.10">
    <property type="entry name" value="Calcium-transporting ATPase, cytoplasmic transduction domain A"/>
    <property type="match status" value="1"/>
</dbReference>
<comment type="caution">
    <text evidence="13">The sequence shown here is derived from an EMBL/GenBank/DDBJ whole genome shotgun (WGS) entry which is preliminary data.</text>
</comment>
<dbReference type="SUPFAM" id="SSF81660">
    <property type="entry name" value="Metal cation-transporting ATPase, ATP-binding domain N"/>
    <property type="match status" value="1"/>
</dbReference>
<feature type="transmembrane region" description="Helical" evidence="11">
    <location>
        <begin position="730"/>
        <end position="752"/>
    </location>
</feature>
<dbReference type="InterPro" id="IPR004014">
    <property type="entry name" value="ATPase_P-typ_cation-transptr_N"/>
</dbReference>
<evidence type="ECO:0000256" key="2">
    <source>
        <dbReference type="ARBA" id="ARBA00022475"/>
    </source>
</evidence>
<feature type="transmembrane region" description="Helical" evidence="11">
    <location>
        <begin position="887"/>
        <end position="910"/>
    </location>
</feature>
<dbReference type="InterPro" id="IPR044492">
    <property type="entry name" value="P_typ_ATPase_HD_dom"/>
</dbReference>
<evidence type="ECO:0000256" key="3">
    <source>
        <dbReference type="ARBA" id="ARBA00022553"/>
    </source>
</evidence>
<organism evidence="13 14">
    <name type="scientific">Candidatus Methanofastidiosum methylothiophilum</name>
    <dbReference type="NCBI Taxonomy" id="1705564"/>
    <lineage>
        <taxon>Archaea</taxon>
        <taxon>Methanobacteriati</taxon>
        <taxon>Methanobacteriota</taxon>
        <taxon>Stenosarchaea group</taxon>
        <taxon>Candidatus Methanofastidiosia</taxon>
        <taxon>Candidatus Methanofastidiosales</taxon>
        <taxon>Candidatus Methanofastidiosaceae</taxon>
        <taxon>Candidatus Methanofastidiosum</taxon>
    </lineage>
</organism>
<dbReference type="SUPFAM" id="SSF81653">
    <property type="entry name" value="Calcium ATPase, transduction domain A"/>
    <property type="match status" value="1"/>
</dbReference>
<keyword evidence="13" id="KW-0378">Hydrolase</keyword>
<dbReference type="FunFam" id="2.70.150.10:FF:000160">
    <property type="entry name" value="Sarcoplasmic/endoplasmic reticulum calcium ATPase 1"/>
    <property type="match status" value="1"/>
</dbReference>
<feature type="transmembrane region" description="Helical" evidence="11">
    <location>
        <begin position="242"/>
        <end position="261"/>
    </location>
</feature>
<feature type="transmembrane region" description="Helical" evidence="11">
    <location>
        <begin position="780"/>
        <end position="799"/>
    </location>
</feature>
<dbReference type="InterPro" id="IPR059000">
    <property type="entry name" value="ATPase_P-type_domA"/>
</dbReference>
<accession>A0A150J7M0</accession>
<dbReference type="InterPro" id="IPR008250">
    <property type="entry name" value="ATPase_P-typ_transduc_dom_A_sf"/>
</dbReference>
<dbReference type="SUPFAM" id="SSF81665">
    <property type="entry name" value="Calcium ATPase, transmembrane domain M"/>
    <property type="match status" value="1"/>
</dbReference>
<evidence type="ECO:0000256" key="11">
    <source>
        <dbReference type="SAM" id="Phobius"/>
    </source>
</evidence>
<gene>
    <name evidence="13" type="primary">copA_1</name>
    <name evidence="13" type="ORF">AMQ22_00353</name>
</gene>
<dbReference type="Pfam" id="PF00122">
    <property type="entry name" value="E1-E2_ATPase"/>
    <property type="match status" value="1"/>
</dbReference>
<dbReference type="Pfam" id="PF00690">
    <property type="entry name" value="Cation_ATPase_N"/>
    <property type="match status" value="1"/>
</dbReference>
<reference evidence="13 14" key="1">
    <citation type="journal article" date="2016" name="ISME J.">
        <title>Chasing the elusive Euryarchaeota class WSA2: genomes reveal a uniquely fastidious methyl-reducing methanogen.</title>
        <authorList>
            <person name="Nobu M.K."/>
            <person name="Narihiro T."/>
            <person name="Kuroda K."/>
            <person name="Mei R."/>
            <person name="Liu W.T."/>
        </authorList>
    </citation>
    <scope>NUCLEOTIDE SEQUENCE [LARGE SCALE GENOMIC DNA]</scope>
    <source>
        <strain evidence="13">U1lsi0528_Bin055</strain>
    </source>
</reference>
<feature type="transmembrane region" description="Helical" evidence="11">
    <location>
        <begin position="856"/>
        <end position="875"/>
    </location>
</feature>
<dbReference type="GO" id="GO:1990573">
    <property type="term" value="P:potassium ion import across plasma membrane"/>
    <property type="evidence" value="ECO:0007669"/>
    <property type="project" value="TreeGrafter"/>
</dbReference>
<dbReference type="PANTHER" id="PTHR43294:SF21">
    <property type="entry name" value="CATION TRANSPORTING ATPASE"/>
    <property type="match status" value="1"/>
</dbReference>
<dbReference type="NCBIfam" id="TIGR01494">
    <property type="entry name" value="ATPase_P-type"/>
    <property type="match status" value="3"/>
</dbReference>
<evidence type="ECO:0000256" key="6">
    <source>
        <dbReference type="ARBA" id="ARBA00022840"/>
    </source>
</evidence>
<dbReference type="EMBL" id="LNGC01000008">
    <property type="protein sequence ID" value="KYC53242.1"/>
    <property type="molecule type" value="Genomic_DNA"/>
</dbReference>
<dbReference type="PRINTS" id="PR00119">
    <property type="entry name" value="CATATPASE"/>
</dbReference>
<dbReference type="GO" id="GO:0030007">
    <property type="term" value="P:intracellular potassium ion homeostasis"/>
    <property type="evidence" value="ECO:0007669"/>
    <property type="project" value="TreeGrafter"/>
</dbReference>
<dbReference type="Gene3D" id="1.20.1110.10">
    <property type="entry name" value="Calcium-transporting ATPase, transmembrane domain"/>
    <property type="match status" value="1"/>
</dbReference>
<dbReference type="InterPro" id="IPR036412">
    <property type="entry name" value="HAD-like_sf"/>
</dbReference>
<dbReference type="PRINTS" id="PR00120">
    <property type="entry name" value="HATPASE"/>
</dbReference>
<comment type="subcellular location">
    <subcellularLocation>
        <location evidence="1">Cell membrane</location>
        <topology evidence="1">Multi-pass membrane protein</topology>
    </subcellularLocation>
</comment>
<keyword evidence="3" id="KW-0597">Phosphoprotein</keyword>
<dbReference type="SUPFAM" id="SSF56784">
    <property type="entry name" value="HAD-like"/>
    <property type="match status" value="1"/>
</dbReference>
<dbReference type="GO" id="GO:0016887">
    <property type="term" value="F:ATP hydrolysis activity"/>
    <property type="evidence" value="ECO:0007669"/>
    <property type="project" value="InterPro"/>
</dbReference>
<dbReference type="EC" id="3.6.3.54" evidence="13"/>
<feature type="domain" description="Cation-transporting P-type ATPase N-terminal" evidence="12">
    <location>
        <begin position="5"/>
        <end position="79"/>
    </location>
</feature>
<feature type="transmembrane region" description="Helical" evidence="11">
    <location>
        <begin position="51"/>
        <end position="77"/>
    </location>
</feature>
<name>A0A150J7M0_9EURY</name>